<evidence type="ECO:0000256" key="8">
    <source>
        <dbReference type="SAM" id="Phobius"/>
    </source>
</evidence>
<evidence type="ECO:0000259" key="9">
    <source>
        <dbReference type="Pfam" id="PF04239"/>
    </source>
</evidence>
<dbReference type="PANTHER" id="PTHR34582:SF6">
    <property type="entry name" value="UPF0702 TRANSMEMBRANE PROTEIN YCAP"/>
    <property type="match status" value="1"/>
</dbReference>
<evidence type="ECO:0000256" key="3">
    <source>
        <dbReference type="ARBA" id="ARBA00022475"/>
    </source>
</evidence>
<keyword evidence="3" id="KW-1003">Cell membrane</keyword>
<dbReference type="RefSeq" id="WP_272090122.1">
    <property type="nucleotide sequence ID" value="NZ_JAQNDL010000003.1"/>
</dbReference>
<dbReference type="PANTHER" id="PTHR34582">
    <property type="entry name" value="UPF0702 TRANSMEMBRANE PROTEIN YCAP"/>
    <property type="match status" value="1"/>
</dbReference>
<feature type="region of interest" description="Disordered" evidence="7">
    <location>
        <begin position="144"/>
        <end position="163"/>
    </location>
</feature>
<dbReference type="Gene3D" id="3.30.240.20">
    <property type="entry name" value="bsu07140 like domains"/>
    <property type="match status" value="1"/>
</dbReference>
<organism evidence="10 11">
    <name type="scientific">Nannocystis bainbridge</name>
    <dbReference type="NCBI Taxonomy" id="2995303"/>
    <lineage>
        <taxon>Bacteria</taxon>
        <taxon>Pseudomonadati</taxon>
        <taxon>Myxococcota</taxon>
        <taxon>Polyangia</taxon>
        <taxon>Nannocystales</taxon>
        <taxon>Nannocystaceae</taxon>
        <taxon>Nannocystis</taxon>
    </lineage>
</organism>
<feature type="transmembrane region" description="Helical" evidence="8">
    <location>
        <begin position="6"/>
        <end position="22"/>
    </location>
</feature>
<dbReference type="Pfam" id="PF04239">
    <property type="entry name" value="DUF421"/>
    <property type="match status" value="1"/>
</dbReference>
<feature type="domain" description="YetF C-terminal" evidence="9">
    <location>
        <begin position="78"/>
        <end position="147"/>
    </location>
</feature>
<comment type="caution">
    <text evidence="10">The sequence shown here is derived from an EMBL/GenBank/DDBJ whole genome shotgun (WGS) entry which is preliminary data.</text>
</comment>
<proteinExistence type="inferred from homology"/>
<reference evidence="10 11" key="1">
    <citation type="submission" date="2022-11" db="EMBL/GenBank/DDBJ databases">
        <title>Minimal conservation of predation-associated metabolite biosynthetic gene clusters underscores biosynthetic potential of Myxococcota including descriptions for ten novel species: Archangium lansinium sp. nov., Myxococcus landrumus sp. nov., Nannocystis bai.</title>
        <authorList>
            <person name="Ahearne A."/>
            <person name="Stevens C."/>
            <person name="Dowd S."/>
        </authorList>
    </citation>
    <scope>NUCLEOTIDE SEQUENCE [LARGE SCALE GENOMIC DNA]</scope>
    <source>
        <strain evidence="10 11">BB15-2</strain>
    </source>
</reference>
<evidence type="ECO:0000256" key="7">
    <source>
        <dbReference type="SAM" id="MobiDB-lite"/>
    </source>
</evidence>
<feature type="transmembrane region" description="Helical" evidence="8">
    <location>
        <begin position="55"/>
        <end position="76"/>
    </location>
</feature>
<accession>A0ABT5E7I4</accession>
<gene>
    <name evidence="10" type="ORF">POL25_32225</name>
</gene>
<comment type="subcellular location">
    <subcellularLocation>
        <location evidence="1">Cell membrane</location>
        <topology evidence="1">Multi-pass membrane protein</topology>
    </subcellularLocation>
</comment>
<evidence type="ECO:0000313" key="11">
    <source>
        <dbReference type="Proteomes" id="UP001221686"/>
    </source>
</evidence>
<evidence type="ECO:0000256" key="5">
    <source>
        <dbReference type="ARBA" id="ARBA00022989"/>
    </source>
</evidence>
<evidence type="ECO:0000256" key="4">
    <source>
        <dbReference type="ARBA" id="ARBA00022692"/>
    </source>
</evidence>
<keyword evidence="5 8" id="KW-1133">Transmembrane helix</keyword>
<dbReference type="Proteomes" id="UP001221686">
    <property type="component" value="Unassembled WGS sequence"/>
</dbReference>
<sequence length="163" mass="17581">METVIRIVILYTVIIAGLRILGKREFGQLSPAELVTLLIVPEIVSPALVRDDPSLTNAIVGTTTLFSLVFVVSLLMHHVRPLETAISSSPTLLVSDGRFLAENMNKERISPDEIFTEMRKVGLYELAQVRWVVLETDGKLSVIPREGAGGHASGESSSSVGGG</sequence>
<keyword evidence="6 8" id="KW-0472">Membrane</keyword>
<evidence type="ECO:0000256" key="6">
    <source>
        <dbReference type="ARBA" id="ARBA00023136"/>
    </source>
</evidence>
<comment type="similarity">
    <text evidence="2">Belongs to the UPF0702 family.</text>
</comment>
<dbReference type="EMBL" id="JAQNDL010000003">
    <property type="protein sequence ID" value="MDC0721620.1"/>
    <property type="molecule type" value="Genomic_DNA"/>
</dbReference>
<keyword evidence="4 8" id="KW-0812">Transmembrane</keyword>
<evidence type="ECO:0000256" key="1">
    <source>
        <dbReference type="ARBA" id="ARBA00004651"/>
    </source>
</evidence>
<feature type="compositionally biased region" description="Low complexity" evidence="7">
    <location>
        <begin position="153"/>
        <end position="163"/>
    </location>
</feature>
<evidence type="ECO:0000313" key="10">
    <source>
        <dbReference type="EMBL" id="MDC0721620.1"/>
    </source>
</evidence>
<dbReference type="InterPro" id="IPR007353">
    <property type="entry name" value="DUF421"/>
</dbReference>
<protein>
    <submittedName>
        <fullName evidence="10">DUF421 domain-containing protein</fullName>
    </submittedName>
</protein>
<dbReference type="InterPro" id="IPR023090">
    <property type="entry name" value="UPF0702_alpha/beta_dom_sf"/>
</dbReference>
<keyword evidence="11" id="KW-1185">Reference proteome</keyword>
<name>A0ABT5E7I4_9BACT</name>
<evidence type="ECO:0000256" key="2">
    <source>
        <dbReference type="ARBA" id="ARBA00006448"/>
    </source>
</evidence>